<protein>
    <submittedName>
        <fullName evidence="1">Uncharacterized protein</fullName>
    </submittedName>
</protein>
<dbReference type="AlphaFoldDB" id="A0A1Y3PEG8"/>
<proteinExistence type="predicted"/>
<dbReference type="Proteomes" id="UP000196475">
    <property type="component" value="Unassembled WGS sequence"/>
</dbReference>
<accession>A0A1Y3PEG8</accession>
<sequence length="63" mass="7463">MNKVMTVKLQATELELIERIRQHFNERSNEIGQGELYGENEIELLLGHIIRDYASSRGLYKWE</sequence>
<comment type="caution">
    <text evidence="1">The sequence shown here is derived from an EMBL/GenBank/DDBJ whole genome shotgun (WGS) entry which is preliminary data.</text>
</comment>
<reference evidence="2" key="1">
    <citation type="submission" date="2016-06" db="EMBL/GenBank/DDBJ databases">
        <authorList>
            <person name="Nascimento L."/>
            <person name="Pereira R.V."/>
            <person name="Martins L.F."/>
            <person name="Quaggio R.B."/>
            <person name="Silva A.M."/>
            <person name="Setubal J.C."/>
        </authorList>
    </citation>
    <scope>NUCLEOTIDE SEQUENCE [LARGE SCALE GENOMIC DNA]</scope>
</reference>
<organism evidence="1 2">
    <name type="scientific">Bacillus thermozeamaize</name>
    <dbReference type="NCBI Taxonomy" id="230954"/>
    <lineage>
        <taxon>Bacteria</taxon>
        <taxon>Bacillati</taxon>
        <taxon>Bacillota</taxon>
        <taxon>Bacilli</taxon>
        <taxon>Bacillales</taxon>
        <taxon>Bacillaceae</taxon>
        <taxon>Bacillus</taxon>
    </lineage>
</organism>
<gene>
    <name evidence="1" type="ORF">BAA01_09550</name>
</gene>
<evidence type="ECO:0000313" key="2">
    <source>
        <dbReference type="Proteomes" id="UP000196475"/>
    </source>
</evidence>
<name>A0A1Y3PEG8_9BACI</name>
<evidence type="ECO:0000313" key="1">
    <source>
        <dbReference type="EMBL" id="OUM85703.1"/>
    </source>
</evidence>
<dbReference type="EMBL" id="LZRT01000098">
    <property type="protein sequence ID" value="OUM85703.1"/>
    <property type="molecule type" value="Genomic_DNA"/>
</dbReference>